<proteinExistence type="predicted"/>
<name>A0A377HHT0_9BACL</name>
<keyword evidence="1" id="KW-0472">Membrane</keyword>
<evidence type="ECO:0000313" key="3">
    <source>
        <dbReference type="Proteomes" id="UP000254060"/>
    </source>
</evidence>
<dbReference type="AlphaFoldDB" id="A0A377HHT0"/>
<dbReference type="Proteomes" id="UP000254060">
    <property type="component" value="Unassembled WGS sequence"/>
</dbReference>
<feature type="transmembrane region" description="Helical" evidence="1">
    <location>
        <begin position="27"/>
        <end position="45"/>
    </location>
</feature>
<accession>A0A377HHT0</accession>
<gene>
    <name evidence="2" type="ORF">NCTC13163_03316</name>
</gene>
<evidence type="ECO:0000313" key="2">
    <source>
        <dbReference type="EMBL" id="STO53335.1"/>
    </source>
</evidence>
<keyword evidence="1" id="KW-1133">Transmembrane helix</keyword>
<reference evidence="2 3" key="1">
    <citation type="submission" date="2018-06" db="EMBL/GenBank/DDBJ databases">
        <authorList>
            <consortium name="Pathogen Informatics"/>
            <person name="Doyle S."/>
        </authorList>
    </citation>
    <scope>NUCLEOTIDE SEQUENCE [LARGE SCALE GENOMIC DNA]</scope>
    <source>
        <strain evidence="2 3">NCTC13163</strain>
    </source>
</reference>
<dbReference type="EMBL" id="UGGP01000004">
    <property type="protein sequence ID" value="STO53335.1"/>
    <property type="molecule type" value="Genomic_DNA"/>
</dbReference>
<protein>
    <submittedName>
        <fullName evidence="2">Uncharacterized protein</fullName>
    </submittedName>
</protein>
<evidence type="ECO:0000256" key="1">
    <source>
        <dbReference type="SAM" id="Phobius"/>
    </source>
</evidence>
<organism evidence="2 3">
    <name type="scientific">Exiguobacterium aurantiacum</name>
    <dbReference type="NCBI Taxonomy" id="33987"/>
    <lineage>
        <taxon>Bacteria</taxon>
        <taxon>Bacillati</taxon>
        <taxon>Bacillota</taxon>
        <taxon>Bacilli</taxon>
        <taxon>Bacillales</taxon>
        <taxon>Bacillales Family XII. Incertae Sedis</taxon>
        <taxon>Exiguobacterium</taxon>
    </lineage>
</organism>
<keyword evidence="1" id="KW-0812">Transmembrane</keyword>
<sequence length="58" mass="7190">MLFMSVFFTLMSYQFTRFPYSEPWVDYLFYFGTVVAYLGLIYAIYMKIRDKRNRKTMQ</sequence>